<accession>A0A9N9P310</accession>
<keyword evidence="2" id="KW-1185">Reference proteome</keyword>
<gene>
    <name evidence="1" type="ORF">RFULGI_LOCUS16035</name>
</gene>
<proteinExistence type="predicted"/>
<organism evidence="1 2">
    <name type="scientific">Racocetra fulgida</name>
    <dbReference type="NCBI Taxonomy" id="60492"/>
    <lineage>
        <taxon>Eukaryota</taxon>
        <taxon>Fungi</taxon>
        <taxon>Fungi incertae sedis</taxon>
        <taxon>Mucoromycota</taxon>
        <taxon>Glomeromycotina</taxon>
        <taxon>Glomeromycetes</taxon>
        <taxon>Diversisporales</taxon>
        <taxon>Gigasporaceae</taxon>
        <taxon>Racocetra</taxon>
    </lineage>
</organism>
<dbReference type="Proteomes" id="UP000789396">
    <property type="component" value="Unassembled WGS sequence"/>
</dbReference>
<dbReference type="EMBL" id="CAJVPZ010054696">
    <property type="protein sequence ID" value="CAG8783461.1"/>
    <property type="molecule type" value="Genomic_DNA"/>
</dbReference>
<evidence type="ECO:0000313" key="2">
    <source>
        <dbReference type="Proteomes" id="UP000789396"/>
    </source>
</evidence>
<dbReference type="OrthoDB" id="2443234at2759"/>
<feature type="non-terminal residue" evidence="1">
    <location>
        <position position="1"/>
    </location>
</feature>
<comment type="caution">
    <text evidence="1">The sequence shown here is derived from an EMBL/GenBank/DDBJ whole genome shotgun (WGS) entry which is preliminary data.</text>
</comment>
<protein>
    <submittedName>
        <fullName evidence="1">19955_t:CDS:1</fullName>
    </submittedName>
</protein>
<name>A0A9N9P310_9GLOM</name>
<sequence length="63" mass="7416">DPDFNLPNSFIKDFYNSKKILLKSMITEVAQLAIECNNHQEIVVWLKQFIDRQKEMKASSTKK</sequence>
<evidence type="ECO:0000313" key="1">
    <source>
        <dbReference type="EMBL" id="CAG8783461.1"/>
    </source>
</evidence>
<dbReference type="AlphaFoldDB" id="A0A9N9P310"/>
<reference evidence="1" key="1">
    <citation type="submission" date="2021-06" db="EMBL/GenBank/DDBJ databases">
        <authorList>
            <person name="Kallberg Y."/>
            <person name="Tangrot J."/>
            <person name="Rosling A."/>
        </authorList>
    </citation>
    <scope>NUCLEOTIDE SEQUENCE</scope>
    <source>
        <strain evidence="1">IN212</strain>
    </source>
</reference>